<evidence type="ECO:0000256" key="1">
    <source>
        <dbReference type="SAM" id="MobiDB-lite"/>
    </source>
</evidence>
<evidence type="ECO:0000313" key="3">
    <source>
        <dbReference type="Proteomes" id="UP000440578"/>
    </source>
</evidence>
<dbReference type="Proteomes" id="UP000440578">
    <property type="component" value="Unassembled WGS sequence"/>
</dbReference>
<evidence type="ECO:0000313" key="2">
    <source>
        <dbReference type="EMBL" id="KAF0306874.1"/>
    </source>
</evidence>
<protein>
    <submittedName>
        <fullName evidence="2">Uncharacterized protein</fullName>
    </submittedName>
</protein>
<gene>
    <name evidence="2" type="ORF">FJT64_021695</name>
</gene>
<comment type="caution">
    <text evidence="2">The sequence shown here is derived from an EMBL/GenBank/DDBJ whole genome shotgun (WGS) entry which is preliminary data.</text>
</comment>
<sequence>MLNVSCPDTSFRGCCERQLRAGRAAGRLGLQHGAPGDLAHTQRPRALGGDRGVLGAAGGRHLAHAVAAPGLLPVRDGAEPAGLPAGRLLAQHGLRRAAAGPAGRRHPLLALRRPGGGHQRLHERRQRGDAGAGPRPLPVAGARAQLPTAGHIGRRQETRQDGGRLRRAARRHLYRGSSVLWLRERRAEELSAAQLAADARVPLCCRLHGLFQYLPGCRHYHLQRLRHVLRLEAEEEAGSSPVPGPGAGPAQSALHHECCPPPHAHIRLHVQAGLPVPGVLAALQAGHCALLPGSTLVRKPDPCARPDPNDVLHPGRMDVLFQQRAPRCRQSYVQNQKLW</sequence>
<organism evidence="2 3">
    <name type="scientific">Amphibalanus amphitrite</name>
    <name type="common">Striped barnacle</name>
    <name type="synonym">Balanus amphitrite</name>
    <dbReference type="NCBI Taxonomy" id="1232801"/>
    <lineage>
        <taxon>Eukaryota</taxon>
        <taxon>Metazoa</taxon>
        <taxon>Ecdysozoa</taxon>
        <taxon>Arthropoda</taxon>
        <taxon>Crustacea</taxon>
        <taxon>Multicrustacea</taxon>
        <taxon>Cirripedia</taxon>
        <taxon>Thoracica</taxon>
        <taxon>Thoracicalcarea</taxon>
        <taxon>Balanomorpha</taxon>
        <taxon>Balanoidea</taxon>
        <taxon>Balanidae</taxon>
        <taxon>Amphibalaninae</taxon>
        <taxon>Amphibalanus</taxon>
    </lineage>
</organism>
<keyword evidence="3" id="KW-1185">Reference proteome</keyword>
<reference evidence="2 3" key="1">
    <citation type="submission" date="2019-07" db="EMBL/GenBank/DDBJ databases">
        <title>Draft genome assembly of a fouling barnacle, Amphibalanus amphitrite (Darwin, 1854): The first reference genome for Thecostraca.</title>
        <authorList>
            <person name="Kim W."/>
        </authorList>
    </citation>
    <scope>NUCLEOTIDE SEQUENCE [LARGE SCALE GENOMIC DNA]</scope>
    <source>
        <strain evidence="2">SNU_AA5</strain>
        <tissue evidence="2">Soma without cirri and trophi</tissue>
    </source>
</reference>
<proteinExistence type="predicted"/>
<name>A0A6A4WST6_AMPAM</name>
<feature type="region of interest" description="Disordered" evidence="1">
    <location>
        <begin position="95"/>
        <end position="138"/>
    </location>
</feature>
<dbReference type="EMBL" id="VIIS01000624">
    <property type="protein sequence ID" value="KAF0306874.1"/>
    <property type="molecule type" value="Genomic_DNA"/>
</dbReference>
<accession>A0A6A4WST6</accession>
<feature type="region of interest" description="Disordered" evidence="1">
    <location>
        <begin position="236"/>
        <end position="255"/>
    </location>
</feature>
<dbReference type="AlphaFoldDB" id="A0A6A4WST6"/>